<protein>
    <recommendedName>
        <fullName evidence="6">Extradiol ring-cleavage dioxygenase class III enzyme subunit B domain-containing protein</fullName>
    </recommendedName>
</protein>
<proteinExistence type="inferred from homology"/>
<comment type="cofactor">
    <cofactor evidence="1">
        <name>Zn(2+)</name>
        <dbReference type="ChEBI" id="CHEBI:29105"/>
    </cofactor>
</comment>
<dbReference type="CDD" id="cd07363">
    <property type="entry name" value="45_DOPA_Dioxygenase"/>
    <property type="match status" value="1"/>
</dbReference>
<dbReference type="GO" id="GO:0008198">
    <property type="term" value="F:ferrous iron binding"/>
    <property type="evidence" value="ECO:0007669"/>
    <property type="project" value="InterPro"/>
</dbReference>
<dbReference type="Pfam" id="PF02900">
    <property type="entry name" value="LigB"/>
    <property type="match status" value="1"/>
</dbReference>
<organism evidence="7">
    <name type="scientific">Candidatus Nitrotoga fabula</name>
    <dbReference type="NCBI Taxonomy" id="2182327"/>
    <lineage>
        <taxon>Bacteria</taxon>
        <taxon>Pseudomonadati</taxon>
        <taxon>Pseudomonadota</taxon>
        <taxon>Betaproteobacteria</taxon>
        <taxon>Nitrosomonadales</taxon>
        <taxon>Gallionellaceae</taxon>
        <taxon>Candidatus Nitrotoga</taxon>
    </lineage>
</organism>
<evidence type="ECO:0000256" key="4">
    <source>
        <dbReference type="ARBA" id="ARBA00022833"/>
    </source>
</evidence>
<evidence type="ECO:0000256" key="2">
    <source>
        <dbReference type="ARBA" id="ARBA00007581"/>
    </source>
</evidence>
<name>A0A2X0QW92_9PROT</name>
<dbReference type="SUPFAM" id="SSF53213">
    <property type="entry name" value="LigB-like"/>
    <property type="match status" value="1"/>
</dbReference>
<evidence type="ECO:0000313" key="7">
    <source>
        <dbReference type="EMBL" id="SPS05868.1"/>
    </source>
</evidence>
<dbReference type="GO" id="GO:0008270">
    <property type="term" value="F:zinc ion binding"/>
    <property type="evidence" value="ECO:0007669"/>
    <property type="project" value="InterPro"/>
</dbReference>
<reference evidence="7" key="1">
    <citation type="submission" date="2018-05" db="EMBL/GenBank/DDBJ databases">
        <authorList>
            <person name="Lanie J.A."/>
            <person name="Ng W.-L."/>
            <person name="Kazmierczak K.M."/>
            <person name="Andrzejewski T.M."/>
            <person name="Davidsen T.M."/>
            <person name="Wayne K.J."/>
            <person name="Tettelin H."/>
            <person name="Glass J.I."/>
            <person name="Rusch D."/>
            <person name="Podicherti R."/>
            <person name="Tsui H.-C.T."/>
            <person name="Winkler M.E."/>
        </authorList>
    </citation>
    <scope>NUCLEOTIDE SEQUENCE</scope>
    <source>
        <strain evidence="7">KNB</strain>
    </source>
</reference>
<evidence type="ECO:0000256" key="1">
    <source>
        <dbReference type="ARBA" id="ARBA00001947"/>
    </source>
</evidence>
<dbReference type="PIRSF" id="PIRSF006157">
    <property type="entry name" value="Doxgns_DODA"/>
    <property type="match status" value="1"/>
</dbReference>
<sequence>MKPENLDQPGRLLFLPHGGGPLPLLGDPGHRQLVDFLQSVPQQLGNPSAIVVISAHWEADMATVTSGKTPELLFDYYGFPEESYQIQYPCPGSPEIAGKMVHLLQQHGVQARLDAQRGFDHGLFVPLKIMFPAASIPCVQLSLVHSLDPELHIKTGKALKSLRQENILFVGSGFSFHNMKAFFASGKGEDEKNIAFDDWLIETCTNDRFSAQEREARLIHWRDAPYADYCHPREEHLLPLHVCTGLSESPATLVFNGEILGKKASAFLW</sequence>
<dbReference type="InterPro" id="IPR014436">
    <property type="entry name" value="Extradiol_dOase_DODA"/>
</dbReference>
<dbReference type="EMBL" id="LS423452">
    <property type="protein sequence ID" value="SPS05868.1"/>
    <property type="molecule type" value="Genomic_DNA"/>
</dbReference>
<evidence type="ECO:0000256" key="3">
    <source>
        <dbReference type="ARBA" id="ARBA00022723"/>
    </source>
</evidence>
<dbReference type="PANTHER" id="PTHR30096">
    <property type="entry name" value="4,5-DOPA DIOXYGENASE EXTRADIOL-LIKE PROTEIN"/>
    <property type="match status" value="1"/>
</dbReference>
<comment type="similarity">
    <text evidence="2">Belongs to the DODA-type extradiol aromatic ring-opening dioxygenase family.</text>
</comment>
<feature type="domain" description="Extradiol ring-cleavage dioxygenase class III enzyme subunit B" evidence="6">
    <location>
        <begin position="43"/>
        <end position="249"/>
    </location>
</feature>
<gene>
    <name evidence="7" type="ORF">NITFAB_1458</name>
</gene>
<dbReference type="AlphaFoldDB" id="A0A2X0QW92"/>
<dbReference type="Gene3D" id="3.40.830.10">
    <property type="entry name" value="LigB-like"/>
    <property type="match status" value="1"/>
</dbReference>
<keyword evidence="3" id="KW-0479">Metal-binding</keyword>
<evidence type="ECO:0000256" key="5">
    <source>
        <dbReference type="ARBA" id="ARBA00023002"/>
    </source>
</evidence>
<keyword evidence="5" id="KW-0560">Oxidoreductase</keyword>
<keyword evidence="4" id="KW-0862">Zinc</keyword>
<accession>A0A2X0QW92</accession>
<dbReference type="GO" id="GO:0016702">
    <property type="term" value="F:oxidoreductase activity, acting on single donors with incorporation of molecular oxygen, incorporation of two atoms of oxygen"/>
    <property type="evidence" value="ECO:0007669"/>
    <property type="project" value="UniProtKB-ARBA"/>
</dbReference>
<dbReference type="PANTHER" id="PTHR30096:SF0">
    <property type="entry name" value="4,5-DOPA DIOXYGENASE EXTRADIOL-LIKE PROTEIN"/>
    <property type="match status" value="1"/>
</dbReference>
<dbReference type="InterPro" id="IPR004183">
    <property type="entry name" value="Xdiol_dOase_suB"/>
</dbReference>
<evidence type="ECO:0000259" key="6">
    <source>
        <dbReference type="Pfam" id="PF02900"/>
    </source>
</evidence>